<keyword evidence="5 6" id="KW-0408">Iron</keyword>
<dbReference type="InterPro" id="IPR002327">
    <property type="entry name" value="Cyt_c_1A/1B"/>
</dbReference>
<dbReference type="PANTHER" id="PTHR11961">
    <property type="entry name" value="CYTOCHROME C"/>
    <property type="match status" value="1"/>
</dbReference>
<evidence type="ECO:0000259" key="8">
    <source>
        <dbReference type="PROSITE" id="PS51007"/>
    </source>
</evidence>
<proteinExistence type="predicted"/>
<dbReference type="GO" id="GO:0046872">
    <property type="term" value="F:metal ion binding"/>
    <property type="evidence" value="ECO:0007669"/>
    <property type="project" value="UniProtKB-KW"/>
</dbReference>
<dbReference type="Pfam" id="PF00034">
    <property type="entry name" value="Cytochrom_C"/>
    <property type="match status" value="1"/>
</dbReference>
<keyword evidence="2 6" id="KW-0349">Heme</keyword>
<evidence type="ECO:0000256" key="6">
    <source>
        <dbReference type="PROSITE-ProRule" id="PRU00433"/>
    </source>
</evidence>
<evidence type="ECO:0000256" key="1">
    <source>
        <dbReference type="ARBA" id="ARBA00022448"/>
    </source>
</evidence>
<dbReference type="AlphaFoldDB" id="A0A2U1V4D4"/>
<evidence type="ECO:0000256" key="5">
    <source>
        <dbReference type="ARBA" id="ARBA00023004"/>
    </source>
</evidence>
<dbReference type="PROSITE" id="PS51007">
    <property type="entry name" value="CYTC"/>
    <property type="match status" value="1"/>
</dbReference>
<dbReference type="InterPro" id="IPR036909">
    <property type="entry name" value="Cyt_c-like_dom_sf"/>
</dbReference>
<dbReference type="GO" id="GO:0020037">
    <property type="term" value="F:heme binding"/>
    <property type="evidence" value="ECO:0007669"/>
    <property type="project" value="InterPro"/>
</dbReference>
<dbReference type="Proteomes" id="UP000245048">
    <property type="component" value="Unassembled WGS sequence"/>
</dbReference>
<dbReference type="PRINTS" id="PR00604">
    <property type="entry name" value="CYTCHRMECIAB"/>
</dbReference>
<dbReference type="InterPro" id="IPR009056">
    <property type="entry name" value="Cyt_c-like_dom"/>
</dbReference>
<reference evidence="10" key="1">
    <citation type="submission" date="2017-10" db="EMBL/GenBank/DDBJ databases">
        <authorList>
            <person name="Toshchakov S.V."/>
            <person name="Goeva M.A."/>
        </authorList>
    </citation>
    <scope>NUCLEOTIDE SEQUENCE [LARGE SCALE GENOMIC DNA]</scope>
    <source>
        <strain evidence="10">JR1/69-1-13</strain>
    </source>
</reference>
<organism evidence="9 10">
    <name type="scientific">Teichococcus aestuarii</name>
    <dbReference type="NCBI Taxonomy" id="568898"/>
    <lineage>
        <taxon>Bacteria</taxon>
        <taxon>Pseudomonadati</taxon>
        <taxon>Pseudomonadota</taxon>
        <taxon>Alphaproteobacteria</taxon>
        <taxon>Acetobacterales</taxon>
        <taxon>Roseomonadaceae</taxon>
        <taxon>Roseomonas</taxon>
    </lineage>
</organism>
<evidence type="ECO:0000256" key="2">
    <source>
        <dbReference type="ARBA" id="ARBA00022617"/>
    </source>
</evidence>
<feature type="signal peptide" evidence="7">
    <location>
        <begin position="1"/>
        <end position="29"/>
    </location>
</feature>
<sequence length="130" mass="13455">MIACRLSAAALPIAALLGAALLAAPSARAEEGDAARGRTLFQRQCQSCHQVAQPRNGVGPTLQGVVGRASASVEGYNYSPALKALGQSWTPETLGAFLANPTGVARGTRMVQRVAAEQDRKDIIAFLAAP</sequence>
<feature type="chain" id="PRO_5015724595" evidence="7">
    <location>
        <begin position="30"/>
        <end position="130"/>
    </location>
</feature>
<dbReference type="GO" id="GO:0009055">
    <property type="term" value="F:electron transfer activity"/>
    <property type="evidence" value="ECO:0007669"/>
    <property type="project" value="InterPro"/>
</dbReference>
<dbReference type="RefSeq" id="WP_109517137.1">
    <property type="nucleotide sequence ID" value="NZ_PDOA01000006.1"/>
</dbReference>
<keyword evidence="10" id="KW-1185">Reference proteome</keyword>
<dbReference type="SUPFAM" id="SSF46626">
    <property type="entry name" value="Cytochrome c"/>
    <property type="match status" value="1"/>
</dbReference>
<keyword evidence="4" id="KW-0249">Electron transport</keyword>
<evidence type="ECO:0000256" key="7">
    <source>
        <dbReference type="SAM" id="SignalP"/>
    </source>
</evidence>
<dbReference type="EMBL" id="PDOA01000006">
    <property type="protein sequence ID" value="PWC28742.1"/>
    <property type="molecule type" value="Genomic_DNA"/>
</dbReference>
<gene>
    <name evidence="9" type="ORF">CR165_11525</name>
</gene>
<name>A0A2U1V4D4_9PROT</name>
<comment type="caution">
    <text evidence="9">The sequence shown here is derived from an EMBL/GenBank/DDBJ whole genome shotgun (WGS) entry which is preliminary data.</text>
</comment>
<feature type="domain" description="Cytochrome c" evidence="8">
    <location>
        <begin position="32"/>
        <end position="130"/>
    </location>
</feature>
<accession>A0A2U1V4D4</accession>
<keyword evidence="3 6" id="KW-0479">Metal-binding</keyword>
<dbReference type="OrthoDB" id="9805828at2"/>
<evidence type="ECO:0000313" key="9">
    <source>
        <dbReference type="EMBL" id="PWC28742.1"/>
    </source>
</evidence>
<protein>
    <submittedName>
        <fullName evidence="9">Cytochrome C</fullName>
    </submittedName>
</protein>
<evidence type="ECO:0000256" key="3">
    <source>
        <dbReference type="ARBA" id="ARBA00022723"/>
    </source>
</evidence>
<keyword evidence="1" id="KW-0813">Transport</keyword>
<dbReference type="Gene3D" id="1.10.760.10">
    <property type="entry name" value="Cytochrome c-like domain"/>
    <property type="match status" value="1"/>
</dbReference>
<evidence type="ECO:0000313" key="10">
    <source>
        <dbReference type="Proteomes" id="UP000245048"/>
    </source>
</evidence>
<keyword evidence="7" id="KW-0732">Signal</keyword>
<evidence type="ECO:0000256" key="4">
    <source>
        <dbReference type="ARBA" id="ARBA00022982"/>
    </source>
</evidence>